<organism evidence="2 3">
    <name type="scientific">Clostridium gasigenes</name>
    <dbReference type="NCBI Taxonomy" id="94869"/>
    <lineage>
        <taxon>Bacteria</taxon>
        <taxon>Bacillati</taxon>
        <taxon>Bacillota</taxon>
        <taxon>Clostridia</taxon>
        <taxon>Eubacteriales</taxon>
        <taxon>Clostridiaceae</taxon>
        <taxon>Clostridium</taxon>
    </lineage>
</organism>
<evidence type="ECO:0000313" key="3">
    <source>
        <dbReference type="Proteomes" id="UP000198597"/>
    </source>
</evidence>
<feature type="transmembrane region" description="Helical" evidence="1">
    <location>
        <begin position="137"/>
        <end position="154"/>
    </location>
</feature>
<dbReference type="STRING" id="94869.SAMN04488529_10494"/>
<dbReference type="EMBL" id="FNJM01000004">
    <property type="protein sequence ID" value="SDP35108.1"/>
    <property type="molecule type" value="Genomic_DNA"/>
</dbReference>
<dbReference type="RefSeq" id="WP_089968526.1">
    <property type="nucleotide sequence ID" value="NZ_FNJM01000004.1"/>
</dbReference>
<keyword evidence="1" id="KW-0472">Membrane</keyword>
<reference evidence="2 3" key="1">
    <citation type="submission" date="2016-10" db="EMBL/GenBank/DDBJ databases">
        <authorList>
            <person name="de Groot N.N."/>
        </authorList>
    </citation>
    <scope>NUCLEOTIDE SEQUENCE [LARGE SCALE GENOMIC DNA]</scope>
    <source>
        <strain evidence="2 3">DSM 12272</strain>
    </source>
</reference>
<dbReference type="OrthoDB" id="2083169at2"/>
<keyword evidence="1" id="KW-1133">Transmembrane helix</keyword>
<gene>
    <name evidence="2" type="ORF">SAMN04488529_10494</name>
</gene>
<name>A0A1H0S1H6_9CLOT</name>
<dbReference type="Proteomes" id="UP000198597">
    <property type="component" value="Unassembled WGS sequence"/>
</dbReference>
<evidence type="ECO:0000256" key="1">
    <source>
        <dbReference type="SAM" id="Phobius"/>
    </source>
</evidence>
<keyword evidence="1" id="KW-0812">Transmembrane</keyword>
<accession>A0A1H0S1H6</accession>
<sequence length="230" mass="26477">MGSYEEEYRKYYSNTKAKLNIKSDNKLSINESDLEKEGILDLNSAKDIYPKTNYNNGDSNVYSKEENKSKYLVEGCQERESCKGTGTYRGINNYNNSNSYKWGDGYNGKNYYGYNGVHDLNGKVEEKNLLGKWGNRIIFELVLTVVLFICVIGMKSLPYKEAKTVYTACKEIVNKDFDYKEFIEEVKTINFMEEIDKIKVSLKIDEAIKTKSEDVIDSKLDDETTSDEVN</sequence>
<protein>
    <submittedName>
        <fullName evidence="2">Uncharacterized protein</fullName>
    </submittedName>
</protein>
<dbReference type="AlphaFoldDB" id="A0A1H0S1H6"/>
<keyword evidence="3" id="KW-1185">Reference proteome</keyword>
<proteinExistence type="predicted"/>
<evidence type="ECO:0000313" key="2">
    <source>
        <dbReference type="EMBL" id="SDP35108.1"/>
    </source>
</evidence>